<keyword evidence="5" id="KW-1185">Reference proteome</keyword>
<dbReference type="AlphaFoldDB" id="A0A5C5G3X7"/>
<dbReference type="STRING" id="5288.A0A5C5G3X7"/>
<name>A0A5C5G3X7_9BASI</name>
<dbReference type="Proteomes" id="UP000311382">
    <property type="component" value="Unassembled WGS sequence"/>
</dbReference>
<dbReference type="PANTHER" id="PTHR33630:SF9">
    <property type="entry name" value="CUTINASE 4"/>
    <property type="match status" value="1"/>
</dbReference>
<keyword evidence="3" id="KW-0732">Signal</keyword>
<keyword evidence="2" id="KW-1015">Disulfide bond</keyword>
<comment type="caution">
    <text evidence="4">The sequence shown here is derived from an EMBL/GenBank/DDBJ whole genome shotgun (WGS) entry which is preliminary data.</text>
</comment>
<feature type="chain" id="PRO_5023026227" evidence="3">
    <location>
        <begin position="20"/>
        <end position="237"/>
    </location>
</feature>
<keyword evidence="1" id="KW-0378">Hydrolase</keyword>
<dbReference type="InterPro" id="IPR000675">
    <property type="entry name" value="Cutinase/axe"/>
</dbReference>
<dbReference type="PANTHER" id="PTHR33630">
    <property type="entry name" value="CUTINASE RV1984C-RELATED-RELATED"/>
    <property type="match status" value="1"/>
</dbReference>
<evidence type="ECO:0000256" key="2">
    <source>
        <dbReference type="ARBA" id="ARBA00023157"/>
    </source>
</evidence>
<dbReference type="SUPFAM" id="SSF53474">
    <property type="entry name" value="alpha/beta-Hydrolases"/>
    <property type="match status" value="1"/>
</dbReference>
<evidence type="ECO:0000313" key="4">
    <source>
        <dbReference type="EMBL" id="TNY23014.1"/>
    </source>
</evidence>
<reference evidence="4 5" key="1">
    <citation type="submission" date="2019-03" db="EMBL/GenBank/DDBJ databases">
        <title>Rhodosporidium diobovatum UCD-FST 08-225 genome sequencing, assembly, and annotation.</title>
        <authorList>
            <person name="Fakankun I.U."/>
            <person name="Fristensky B."/>
            <person name="Levin D.B."/>
        </authorList>
    </citation>
    <scope>NUCLEOTIDE SEQUENCE [LARGE SCALE GENOMIC DNA]</scope>
    <source>
        <strain evidence="4 5">UCD-FST 08-225</strain>
    </source>
</reference>
<dbReference type="SMART" id="SM01110">
    <property type="entry name" value="Cutinase"/>
    <property type="match status" value="1"/>
</dbReference>
<organism evidence="4 5">
    <name type="scientific">Rhodotorula diobovata</name>
    <dbReference type="NCBI Taxonomy" id="5288"/>
    <lineage>
        <taxon>Eukaryota</taxon>
        <taxon>Fungi</taxon>
        <taxon>Dikarya</taxon>
        <taxon>Basidiomycota</taxon>
        <taxon>Pucciniomycotina</taxon>
        <taxon>Microbotryomycetes</taxon>
        <taxon>Sporidiobolales</taxon>
        <taxon>Sporidiobolaceae</taxon>
        <taxon>Rhodotorula</taxon>
    </lineage>
</organism>
<dbReference type="Gene3D" id="3.40.50.1820">
    <property type="entry name" value="alpha/beta hydrolase"/>
    <property type="match status" value="2"/>
</dbReference>
<dbReference type="GO" id="GO:0052689">
    <property type="term" value="F:carboxylic ester hydrolase activity"/>
    <property type="evidence" value="ECO:0007669"/>
    <property type="project" value="UniProtKB-ARBA"/>
</dbReference>
<gene>
    <name evidence="4" type="ORF">DMC30DRAFT_428838</name>
</gene>
<dbReference type="EMBL" id="SOZI01000017">
    <property type="protein sequence ID" value="TNY23014.1"/>
    <property type="molecule type" value="Genomic_DNA"/>
</dbReference>
<evidence type="ECO:0000256" key="3">
    <source>
        <dbReference type="SAM" id="SignalP"/>
    </source>
</evidence>
<dbReference type="OrthoDB" id="2586582at2759"/>
<sequence length="237" mass="24365">MVALTLLTALVSALSLAAAATPAELAERAVNPACVSGDAVHIIVARASTELPGEGIIGQVATMVKAQLPGSTSEAISYPATLYPYLSSEAAGVSAMTSAGAHVVGDALCGSSGLFGGSSSYPRTFGTSTTSSPWSFRGLSKRRLDSFYASAEPQGLVERQLSSSTSSKIVAAIQMGDPSFTPGQRRRDGFADRLRSYCDTGDQFCASGYSTAVHLSYVQKCGSQAASFVVSRARATA</sequence>
<evidence type="ECO:0000256" key="1">
    <source>
        <dbReference type="ARBA" id="ARBA00022801"/>
    </source>
</evidence>
<dbReference type="Pfam" id="PF01083">
    <property type="entry name" value="Cutinase"/>
    <property type="match status" value="1"/>
</dbReference>
<accession>A0A5C5G3X7</accession>
<dbReference type="InterPro" id="IPR029058">
    <property type="entry name" value="AB_hydrolase_fold"/>
</dbReference>
<evidence type="ECO:0000313" key="5">
    <source>
        <dbReference type="Proteomes" id="UP000311382"/>
    </source>
</evidence>
<protein>
    <submittedName>
        <fullName evidence="4">Cutinase</fullName>
    </submittedName>
</protein>
<feature type="signal peptide" evidence="3">
    <location>
        <begin position="1"/>
        <end position="19"/>
    </location>
</feature>
<proteinExistence type="predicted"/>